<keyword evidence="3" id="KW-0813">Transport</keyword>
<dbReference type="PANTHER" id="PTHR43297">
    <property type="entry name" value="OLIGOPEPTIDE TRANSPORT ATP-BINDING PROTEIN APPD"/>
    <property type="match status" value="1"/>
</dbReference>
<dbReference type="Pfam" id="PF08352">
    <property type="entry name" value="oligo_HPY"/>
    <property type="match status" value="1"/>
</dbReference>
<evidence type="ECO:0000313" key="10">
    <source>
        <dbReference type="Proteomes" id="UP000276437"/>
    </source>
</evidence>
<evidence type="ECO:0000256" key="7">
    <source>
        <dbReference type="ARBA" id="ARBA00023136"/>
    </source>
</evidence>
<dbReference type="GO" id="GO:0016887">
    <property type="term" value="F:ATP hydrolysis activity"/>
    <property type="evidence" value="ECO:0007669"/>
    <property type="project" value="InterPro"/>
</dbReference>
<dbReference type="SMART" id="SM00382">
    <property type="entry name" value="AAA"/>
    <property type="match status" value="1"/>
</dbReference>
<evidence type="ECO:0000256" key="5">
    <source>
        <dbReference type="ARBA" id="ARBA00022741"/>
    </source>
</evidence>
<evidence type="ECO:0000256" key="6">
    <source>
        <dbReference type="ARBA" id="ARBA00022840"/>
    </source>
</evidence>
<dbReference type="InterPro" id="IPR013563">
    <property type="entry name" value="Oligopep_ABC_C"/>
</dbReference>
<accession>A0A348ANK3</accession>
<keyword evidence="5" id="KW-0547">Nucleotide-binding</keyword>
<dbReference type="NCBIfam" id="TIGR01727">
    <property type="entry name" value="oligo_HPY"/>
    <property type="match status" value="1"/>
</dbReference>
<dbReference type="OrthoDB" id="9806285at2"/>
<dbReference type="InterPro" id="IPR003593">
    <property type="entry name" value="AAA+_ATPase"/>
</dbReference>
<evidence type="ECO:0000256" key="4">
    <source>
        <dbReference type="ARBA" id="ARBA00022475"/>
    </source>
</evidence>
<dbReference type="PROSITE" id="PS00211">
    <property type="entry name" value="ABC_TRANSPORTER_1"/>
    <property type="match status" value="1"/>
</dbReference>
<evidence type="ECO:0000259" key="8">
    <source>
        <dbReference type="PROSITE" id="PS50893"/>
    </source>
</evidence>
<dbReference type="PROSITE" id="PS50893">
    <property type="entry name" value="ABC_TRANSPORTER_2"/>
    <property type="match status" value="1"/>
</dbReference>
<keyword evidence="7" id="KW-0472">Membrane</keyword>
<dbReference type="GO" id="GO:0015833">
    <property type="term" value="P:peptide transport"/>
    <property type="evidence" value="ECO:0007669"/>
    <property type="project" value="InterPro"/>
</dbReference>
<keyword evidence="10" id="KW-1185">Reference proteome</keyword>
<dbReference type="Gene3D" id="3.40.50.300">
    <property type="entry name" value="P-loop containing nucleotide triphosphate hydrolases"/>
    <property type="match status" value="1"/>
</dbReference>
<evidence type="ECO:0000256" key="2">
    <source>
        <dbReference type="ARBA" id="ARBA00005417"/>
    </source>
</evidence>
<proteinExistence type="inferred from homology"/>
<dbReference type="EMBL" id="AP018449">
    <property type="protein sequence ID" value="BBB92651.1"/>
    <property type="molecule type" value="Genomic_DNA"/>
</dbReference>
<dbReference type="RefSeq" id="WP_126309590.1">
    <property type="nucleotide sequence ID" value="NZ_AP018449.1"/>
</dbReference>
<dbReference type="InterPro" id="IPR027417">
    <property type="entry name" value="P-loop_NTPase"/>
</dbReference>
<dbReference type="InterPro" id="IPR050388">
    <property type="entry name" value="ABC_Ni/Peptide_Import"/>
</dbReference>
<dbReference type="AlphaFoldDB" id="A0A348ANK3"/>
<dbReference type="CDD" id="cd03257">
    <property type="entry name" value="ABC_NikE_OppD_transporters"/>
    <property type="match status" value="1"/>
</dbReference>
<dbReference type="GO" id="GO:0005886">
    <property type="term" value="C:plasma membrane"/>
    <property type="evidence" value="ECO:0007669"/>
    <property type="project" value="UniProtKB-SubCell"/>
</dbReference>
<name>A0A348ANK3_9FIRM</name>
<evidence type="ECO:0000256" key="1">
    <source>
        <dbReference type="ARBA" id="ARBA00004202"/>
    </source>
</evidence>
<dbReference type="Pfam" id="PF00005">
    <property type="entry name" value="ABC_tran"/>
    <property type="match status" value="1"/>
</dbReference>
<dbReference type="InterPro" id="IPR017871">
    <property type="entry name" value="ABC_transporter-like_CS"/>
</dbReference>
<keyword evidence="6 9" id="KW-0067">ATP-binding</keyword>
<evidence type="ECO:0000256" key="3">
    <source>
        <dbReference type="ARBA" id="ARBA00022448"/>
    </source>
</evidence>
<feature type="domain" description="ABC transporter" evidence="8">
    <location>
        <begin position="5"/>
        <end position="256"/>
    </location>
</feature>
<evidence type="ECO:0000313" key="9">
    <source>
        <dbReference type="EMBL" id="BBB92651.1"/>
    </source>
</evidence>
<gene>
    <name evidence="9" type="primary">oppD_6</name>
    <name evidence="9" type="ORF">MAMMFC1_03346</name>
</gene>
<dbReference type="InterPro" id="IPR003439">
    <property type="entry name" value="ABC_transporter-like_ATP-bd"/>
</dbReference>
<protein>
    <submittedName>
        <fullName evidence="9">Oligopeptide transport ATP-binding protein OppD</fullName>
    </submittedName>
</protein>
<comment type="subcellular location">
    <subcellularLocation>
        <location evidence="1">Cell membrane</location>
        <topology evidence="1">Peripheral membrane protein</topology>
    </subcellularLocation>
</comment>
<dbReference type="PANTHER" id="PTHR43297:SF2">
    <property type="entry name" value="DIPEPTIDE TRANSPORT ATP-BINDING PROTEIN DPPD"/>
    <property type="match status" value="1"/>
</dbReference>
<dbReference type="GO" id="GO:0005524">
    <property type="term" value="F:ATP binding"/>
    <property type="evidence" value="ECO:0007669"/>
    <property type="project" value="UniProtKB-KW"/>
</dbReference>
<dbReference type="SUPFAM" id="SSF52540">
    <property type="entry name" value="P-loop containing nucleoside triphosphate hydrolases"/>
    <property type="match status" value="1"/>
</dbReference>
<dbReference type="FunFam" id="3.40.50.300:FF:000016">
    <property type="entry name" value="Oligopeptide ABC transporter ATP-binding component"/>
    <property type="match status" value="1"/>
</dbReference>
<dbReference type="KEGG" id="mana:MAMMFC1_03346"/>
<dbReference type="Proteomes" id="UP000276437">
    <property type="component" value="Chromosome"/>
</dbReference>
<organism evidence="9 10">
    <name type="scientific">Methylomusa anaerophila</name>
    <dbReference type="NCBI Taxonomy" id="1930071"/>
    <lineage>
        <taxon>Bacteria</taxon>
        <taxon>Bacillati</taxon>
        <taxon>Bacillota</taxon>
        <taxon>Negativicutes</taxon>
        <taxon>Selenomonadales</taxon>
        <taxon>Sporomusaceae</taxon>
        <taxon>Methylomusa</taxon>
    </lineage>
</organism>
<reference evidence="9 10" key="1">
    <citation type="journal article" date="2018" name="Int. J. Syst. Evol. Microbiol.">
        <title>Methylomusa anaerophila gen. nov., sp. nov., an anaerobic methanol-utilizing bacterium isolated from a microbial fuel cell.</title>
        <authorList>
            <person name="Amano N."/>
            <person name="Yamamuro A."/>
            <person name="Miyahara M."/>
            <person name="Kouzuma A."/>
            <person name="Abe T."/>
            <person name="Watanabe K."/>
        </authorList>
    </citation>
    <scope>NUCLEOTIDE SEQUENCE [LARGE SCALE GENOMIC DNA]</scope>
    <source>
        <strain evidence="9 10">MMFC1</strain>
    </source>
</reference>
<sequence length="337" mass="36498">MEAVLSVENLKVVFNTYAGKVQAVNDVSFTLGKGEVLGIVGESGCGKSVTASSLMGLIPSPPGEIAGGRIMFKGKDIAKMAEKELRSIRGNDISMIFQDPMTSLNPVLTVGLQLGETFMLHQKMSKKQALAKAVDMLRLVGIPAPESRISQYPHQMSGGMRQRVMIAMALACNPKVLIADEPTTALDVTIQAQIMDLMKNLNRQLATSIILITHDLGVVAGICHRVMVMYAGKIVEMAPLKELYANPQHPYTWSLLRSVPRLDVKKSCLESIAGQPPDLLAPPPGCAFMPRCRFAMEICKQPPELAAIGPAHTCRCWLVNESSPYTPASLFKEGEPA</sequence>
<comment type="similarity">
    <text evidence="2">Belongs to the ABC transporter superfamily.</text>
</comment>
<keyword evidence="4" id="KW-1003">Cell membrane</keyword>